<evidence type="ECO:0000313" key="2">
    <source>
        <dbReference type="EMBL" id="MFD2457246.1"/>
    </source>
</evidence>
<feature type="domain" description="ChrR-like cupin" evidence="1">
    <location>
        <begin position="14"/>
        <end position="107"/>
    </location>
</feature>
<dbReference type="Gene3D" id="2.60.120.10">
    <property type="entry name" value="Jelly Rolls"/>
    <property type="match status" value="1"/>
</dbReference>
<dbReference type="InterPro" id="IPR011051">
    <property type="entry name" value="RmlC_Cupin_sf"/>
</dbReference>
<keyword evidence="3" id="KW-1185">Reference proteome</keyword>
<dbReference type="Pfam" id="PF12973">
    <property type="entry name" value="Cupin_7"/>
    <property type="match status" value="1"/>
</dbReference>
<organism evidence="2 3">
    <name type="scientific">Amycolatopsis samaneae</name>
    <dbReference type="NCBI Taxonomy" id="664691"/>
    <lineage>
        <taxon>Bacteria</taxon>
        <taxon>Bacillati</taxon>
        <taxon>Actinomycetota</taxon>
        <taxon>Actinomycetes</taxon>
        <taxon>Pseudonocardiales</taxon>
        <taxon>Pseudonocardiaceae</taxon>
        <taxon>Amycolatopsis</taxon>
    </lineage>
</organism>
<reference evidence="3" key="1">
    <citation type="journal article" date="2019" name="Int. J. Syst. Evol. Microbiol.">
        <title>The Global Catalogue of Microorganisms (GCM) 10K type strain sequencing project: providing services to taxonomists for standard genome sequencing and annotation.</title>
        <authorList>
            <consortium name="The Broad Institute Genomics Platform"/>
            <consortium name="The Broad Institute Genome Sequencing Center for Infectious Disease"/>
            <person name="Wu L."/>
            <person name="Ma J."/>
        </authorList>
    </citation>
    <scope>NUCLEOTIDE SEQUENCE [LARGE SCALE GENOMIC DNA]</scope>
    <source>
        <strain evidence="3">CGMCC 4.7643</strain>
    </source>
</reference>
<dbReference type="EMBL" id="JBHUKU010000002">
    <property type="protein sequence ID" value="MFD2457246.1"/>
    <property type="molecule type" value="Genomic_DNA"/>
</dbReference>
<protein>
    <submittedName>
        <fullName evidence="2">Cupin domain-containing protein</fullName>
    </submittedName>
</protein>
<evidence type="ECO:0000313" key="3">
    <source>
        <dbReference type="Proteomes" id="UP001597419"/>
    </source>
</evidence>
<evidence type="ECO:0000259" key="1">
    <source>
        <dbReference type="Pfam" id="PF12973"/>
    </source>
</evidence>
<dbReference type="Proteomes" id="UP001597419">
    <property type="component" value="Unassembled WGS sequence"/>
</dbReference>
<name>A0ABW5G6W4_9PSEU</name>
<dbReference type="InterPro" id="IPR014710">
    <property type="entry name" value="RmlC-like_jellyroll"/>
</dbReference>
<gene>
    <name evidence="2" type="ORF">ACFSYJ_01480</name>
</gene>
<comment type="caution">
    <text evidence="2">The sequence shown here is derived from an EMBL/GenBank/DDBJ whole genome shotgun (WGS) entry which is preliminary data.</text>
</comment>
<dbReference type="InterPro" id="IPR025979">
    <property type="entry name" value="ChrR-like_cupin_dom"/>
</dbReference>
<sequence length="111" mass="12124">MHPEILAQQGYTSVSVGDSPVREVFPGIRLRPLWTGENGAHANVLEMDPGTSWPHRDVHEPGPEEVYVLTGTFHDGARDYPAGTFLHAPAGTWHVPATTTGCTLFLFYPEG</sequence>
<dbReference type="SUPFAM" id="SSF51182">
    <property type="entry name" value="RmlC-like cupins"/>
    <property type="match status" value="1"/>
</dbReference>
<accession>A0ABW5G6W4</accession>
<dbReference type="RefSeq" id="WP_345388390.1">
    <property type="nucleotide sequence ID" value="NZ_BAABHG010000003.1"/>
</dbReference>
<proteinExistence type="predicted"/>